<keyword evidence="6" id="KW-0813">Transport</keyword>
<dbReference type="AlphaFoldDB" id="E9H804"/>
<evidence type="ECO:0000256" key="5">
    <source>
        <dbReference type="ARBA" id="ARBA00034769"/>
    </source>
</evidence>
<feature type="transmembrane region" description="Helical" evidence="6">
    <location>
        <begin position="124"/>
        <end position="144"/>
    </location>
</feature>
<dbReference type="eggNOG" id="KOG3547">
    <property type="taxonomic scope" value="Eukaryota"/>
</dbReference>
<reference evidence="7 8" key="1">
    <citation type="journal article" date="2011" name="Science">
        <title>The ecoresponsive genome of Daphnia pulex.</title>
        <authorList>
            <person name="Colbourne J.K."/>
            <person name="Pfrender M.E."/>
            <person name="Gilbert D."/>
            <person name="Thomas W.K."/>
            <person name="Tucker A."/>
            <person name="Oakley T.H."/>
            <person name="Tokishita S."/>
            <person name="Aerts A."/>
            <person name="Arnold G.J."/>
            <person name="Basu M.K."/>
            <person name="Bauer D.J."/>
            <person name="Caceres C.E."/>
            <person name="Carmel L."/>
            <person name="Casola C."/>
            <person name="Choi J.H."/>
            <person name="Detter J.C."/>
            <person name="Dong Q."/>
            <person name="Dusheyko S."/>
            <person name="Eads B.D."/>
            <person name="Frohlich T."/>
            <person name="Geiler-Samerotte K.A."/>
            <person name="Gerlach D."/>
            <person name="Hatcher P."/>
            <person name="Jogdeo S."/>
            <person name="Krijgsveld J."/>
            <person name="Kriventseva E.V."/>
            <person name="Kultz D."/>
            <person name="Laforsch C."/>
            <person name="Lindquist E."/>
            <person name="Lopez J."/>
            <person name="Manak J.R."/>
            <person name="Muller J."/>
            <person name="Pangilinan J."/>
            <person name="Patwardhan R.P."/>
            <person name="Pitluck S."/>
            <person name="Pritham E.J."/>
            <person name="Rechtsteiner A."/>
            <person name="Rho M."/>
            <person name="Rogozin I.B."/>
            <person name="Sakarya O."/>
            <person name="Salamov A."/>
            <person name="Schaack S."/>
            <person name="Shapiro H."/>
            <person name="Shiga Y."/>
            <person name="Skalitzky C."/>
            <person name="Smith Z."/>
            <person name="Souvorov A."/>
            <person name="Sung W."/>
            <person name="Tang Z."/>
            <person name="Tsuchiya D."/>
            <person name="Tu H."/>
            <person name="Vos H."/>
            <person name="Wang M."/>
            <person name="Wolf Y.I."/>
            <person name="Yamagata H."/>
            <person name="Yamada T."/>
            <person name="Ye Y."/>
            <person name="Shaw J.R."/>
            <person name="Andrews J."/>
            <person name="Crease T.J."/>
            <person name="Tang H."/>
            <person name="Lucas S.M."/>
            <person name="Robertson H.M."/>
            <person name="Bork P."/>
            <person name="Koonin E.V."/>
            <person name="Zdobnov E.M."/>
            <person name="Grigoriev I.V."/>
            <person name="Lynch M."/>
            <person name="Boore J.L."/>
        </authorList>
    </citation>
    <scope>NUCLEOTIDE SEQUENCE [LARGE SCALE GENOMIC DNA]</scope>
</reference>
<keyword evidence="6" id="KW-0868">Chloride</keyword>
<dbReference type="KEGG" id="dpx:DAPPUDRAFT_308580"/>
<comment type="similarity">
    <text evidence="5 6">Belongs to the anion channel-forming bestrophin (TC 1.A.46) family. Calcium-sensitive chloride channel subfamily.</text>
</comment>
<gene>
    <name evidence="7" type="ORF">DAPPUDRAFT_308580</name>
</gene>
<keyword evidence="6" id="KW-1003">Cell membrane</keyword>
<keyword evidence="8" id="KW-1185">Reference proteome</keyword>
<keyword evidence="4 6" id="KW-0472">Membrane</keyword>
<evidence type="ECO:0000256" key="6">
    <source>
        <dbReference type="RuleBase" id="RU363126"/>
    </source>
</evidence>
<dbReference type="OrthoDB" id="6338278at2759"/>
<dbReference type="GO" id="GO:1902476">
    <property type="term" value="P:chloride transmembrane transport"/>
    <property type="evidence" value="ECO:0000318"/>
    <property type="project" value="GO_Central"/>
</dbReference>
<keyword evidence="6" id="KW-0869">Chloride channel</keyword>
<dbReference type="PhylomeDB" id="E9H804"/>
<proteinExistence type="inferred from homology"/>
<dbReference type="EMBL" id="GL732602">
    <property type="protein sequence ID" value="EFX72122.1"/>
    <property type="molecule type" value="Genomic_DNA"/>
</dbReference>
<evidence type="ECO:0000256" key="3">
    <source>
        <dbReference type="ARBA" id="ARBA00022989"/>
    </source>
</evidence>
<dbReference type="HOGENOM" id="CLU_018069_8_1_1"/>
<organism evidence="7 8">
    <name type="scientific">Daphnia pulex</name>
    <name type="common">Water flea</name>
    <dbReference type="NCBI Taxonomy" id="6669"/>
    <lineage>
        <taxon>Eukaryota</taxon>
        <taxon>Metazoa</taxon>
        <taxon>Ecdysozoa</taxon>
        <taxon>Arthropoda</taxon>
        <taxon>Crustacea</taxon>
        <taxon>Branchiopoda</taxon>
        <taxon>Diplostraca</taxon>
        <taxon>Cladocera</taxon>
        <taxon>Anomopoda</taxon>
        <taxon>Daphniidae</taxon>
        <taxon>Daphnia</taxon>
    </lineage>
</organism>
<keyword evidence="6" id="KW-0407">Ion channel</keyword>
<sequence>MIVPSLQAVERTAPNARYCDSIKTLFRWRGSIYKLVWRHFVTYYVLYVSLTVLYEFVLDENGRRHFEALTRYISKSASTLNLMVMLGFFTATALQRLLAIQTAIPGTAKTISSFLMSLKMDLPEGTIIVFQYARWAVLSWILACRSVSVPLRDKYPDMISLQRKGILRPYERLILERAETDGDTTPRPLIVIDWMLLLLKECFKYGRYNSKSSHHKNVEILMAFKKSCGNMIKFATRNMPHAVIQAVIIAVYYFGLVTMLARDLSTLVPIPHQSDGDAPLDSLDSGPKYMDNGRPDHDEIVKTIILYFPVMPLMQFFIFFAWLTFGRMAVNPFGEDETDIDLESVLEAHIEDYKRLGTLYTQNLEDLFPDLPQKRFFDAALEALANKKDQKDKSEPKTKARVDPLEIPVTQPTTPLHKVASSPVFGAFSVFRGTPRDGRRFREPSPFTFDRNSTAITIDDDNIRMKSLIVPID</sequence>
<dbReference type="GO" id="GO:0005254">
    <property type="term" value="F:chloride channel activity"/>
    <property type="evidence" value="ECO:0000318"/>
    <property type="project" value="GO_Central"/>
</dbReference>
<comment type="subcellular location">
    <subcellularLocation>
        <location evidence="6">Cell membrane</location>
        <topology evidence="6">Multi-pass membrane protein</topology>
    </subcellularLocation>
    <subcellularLocation>
        <location evidence="1">Membrane</location>
    </subcellularLocation>
</comment>
<dbReference type="PANTHER" id="PTHR10736">
    <property type="entry name" value="BESTROPHIN"/>
    <property type="match status" value="1"/>
</dbReference>
<evidence type="ECO:0000256" key="4">
    <source>
        <dbReference type="ARBA" id="ARBA00023136"/>
    </source>
</evidence>
<dbReference type="InterPro" id="IPR021134">
    <property type="entry name" value="Bestrophin-like"/>
</dbReference>
<dbReference type="GO" id="GO:0034707">
    <property type="term" value="C:chloride channel complex"/>
    <property type="evidence" value="ECO:0007669"/>
    <property type="project" value="UniProtKB-KW"/>
</dbReference>
<dbReference type="Pfam" id="PF01062">
    <property type="entry name" value="Bestrophin"/>
    <property type="match status" value="2"/>
</dbReference>
<dbReference type="PANTHER" id="PTHR10736:SF0">
    <property type="entry name" value="BESTROPHIN HOMOLOG"/>
    <property type="match status" value="1"/>
</dbReference>
<feature type="transmembrane region" description="Helical" evidence="6">
    <location>
        <begin position="79"/>
        <end position="104"/>
    </location>
</feature>
<evidence type="ECO:0000256" key="2">
    <source>
        <dbReference type="ARBA" id="ARBA00022692"/>
    </source>
</evidence>
<keyword evidence="3 6" id="KW-1133">Transmembrane helix</keyword>
<protein>
    <recommendedName>
        <fullName evidence="6">Bestrophin homolog</fullName>
    </recommendedName>
</protein>
<name>E9H804_DAPPU</name>
<dbReference type="InterPro" id="IPR000615">
    <property type="entry name" value="Bestrophin"/>
</dbReference>
<feature type="transmembrane region" description="Helical" evidence="6">
    <location>
        <begin position="242"/>
        <end position="261"/>
    </location>
</feature>
<dbReference type="Proteomes" id="UP000000305">
    <property type="component" value="Unassembled WGS sequence"/>
</dbReference>
<keyword evidence="2 6" id="KW-0812">Transmembrane</keyword>
<feature type="transmembrane region" description="Helical" evidence="6">
    <location>
        <begin position="304"/>
        <end position="325"/>
    </location>
</feature>
<feature type="transmembrane region" description="Helical" evidence="6">
    <location>
        <begin position="40"/>
        <end position="58"/>
    </location>
</feature>
<keyword evidence="6" id="KW-0406">Ion transport</keyword>
<accession>E9H804</accession>
<evidence type="ECO:0000256" key="1">
    <source>
        <dbReference type="ARBA" id="ARBA00004370"/>
    </source>
</evidence>
<comment type="function">
    <text evidence="6">Forms chloride channels.</text>
</comment>
<dbReference type="InParanoid" id="E9H804"/>
<evidence type="ECO:0000313" key="8">
    <source>
        <dbReference type="Proteomes" id="UP000000305"/>
    </source>
</evidence>
<evidence type="ECO:0000313" key="7">
    <source>
        <dbReference type="EMBL" id="EFX72122.1"/>
    </source>
</evidence>
<dbReference type="GO" id="GO:0005886">
    <property type="term" value="C:plasma membrane"/>
    <property type="evidence" value="ECO:0000318"/>
    <property type="project" value="GO_Central"/>
</dbReference>